<reference evidence="2 4" key="1">
    <citation type="submission" date="2014-01" db="EMBL/GenBank/DDBJ databases">
        <title>Sulfitobacter sp. H3 (MCCC 1A00686) Genome Sequencing.</title>
        <authorList>
            <person name="Lai Q."/>
            <person name="Hong Z."/>
        </authorList>
    </citation>
    <scope>NUCLEOTIDE SEQUENCE [LARGE SCALE GENOMIC DNA]</scope>
    <source>
        <strain evidence="2 4">H3</strain>
    </source>
</reference>
<dbReference type="PANTHER" id="PTHR43792">
    <property type="entry name" value="GNAT FAMILY, PUTATIVE (AFU_ORTHOLOGUE AFUA_3G00765)-RELATED-RELATED"/>
    <property type="match status" value="1"/>
</dbReference>
<keyword evidence="2" id="KW-0808">Transferase</keyword>
<dbReference type="RefSeq" id="WP_028956509.1">
    <property type="nucleotide sequence ID" value="NZ_CP054599.1"/>
</dbReference>
<dbReference type="AlphaFoldDB" id="A0A073J7C4"/>
<evidence type="ECO:0000313" key="2">
    <source>
        <dbReference type="EMBL" id="KEJ97596.1"/>
    </source>
</evidence>
<sequence length="178" mass="19448">MEMTKVATQPVIEAERFDLRPLRTSDRGLIEMYAADKRVATMTTSIPHPLPPGTSEAFVTRAMSATREEDVWAIDGTKEGGSELMGVISMQQIDRNQAELGYWVAPAFWNTGLASEAVQALIDANPMGNAALFAVVFQDNAASAKVLTHCGFQYLGEAESFSVARNATVPTWTYSRKL</sequence>
<keyword evidence="4" id="KW-1185">Reference proteome</keyword>
<dbReference type="Proteomes" id="UP000027746">
    <property type="component" value="Unassembled WGS sequence"/>
</dbReference>
<comment type="caution">
    <text evidence="2">The sequence shown here is derived from an EMBL/GenBank/DDBJ whole genome shotgun (WGS) entry which is preliminary data.</text>
</comment>
<protein>
    <submittedName>
        <fullName evidence="2 3">Acetyltransferase</fullName>
    </submittedName>
</protein>
<dbReference type="InterPro" id="IPR000182">
    <property type="entry name" value="GNAT_dom"/>
</dbReference>
<dbReference type="InterPro" id="IPR016181">
    <property type="entry name" value="Acyl_CoA_acyltransferase"/>
</dbReference>
<evidence type="ECO:0000313" key="4">
    <source>
        <dbReference type="Proteomes" id="UP000027746"/>
    </source>
</evidence>
<dbReference type="Pfam" id="PF13302">
    <property type="entry name" value="Acetyltransf_3"/>
    <property type="match status" value="1"/>
</dbReference>
<organism evidence="2 4">
    <name type="scientific">Pseudosulfitobacter pseudonitzschiae</name>
    <dbReference type="NCBI Taxonomy" id="1402135"/>
    <lineage>
        <taxon>Bacteria</taxon>
        <taxon>Pseudomonadati</taxon>
        <taxon>Pseudomonadota</taxon>
        <taxon>Alphaproteobacteria</taxon>
        <taxon>Rhodobacterales</taxon>
        <taxon>Roseobacteraceae</taxon>
        <taxon>Pseudosulfitobacter</taxon>
    </lineage>
</organism>
<dbReference type="SUPFAM" id="SSF55729">
    <property type="entry name" value="Acyl-CoA N-acyltransferases (Nat)"/>
    <property type="match status" value="1"/>
</dbReference>
<dbReference type="PROSITE" id="PS51186">
    <property type="entry name" value="GNAT"/>
    <property type="match status" value="1"/>
</dbReference>
<gene>
    <name evidence="3" type="ORF">JQX14_03040</name>
    <name evidence="2" type="ORF">SUH3_01020</name>
</gene>
<reference evidence="3" key="2">
    <citation type="submission" date="2021-01" db="EMBL/GenBank/DDBJ databases">
        <title>Diatom-associated Roseobacters Show Island Model of Population Structure.</title>
        <authorList>
            <person name="Qu L."/>
            <person name="Feng X."/>
            <person name="Chen Y."/>
            <person name="Li L."/>
            <person name="Wang X."/>
            <person name="Hu Z."/>
            <person name="Wang H."/>
            <person name="Luo H."/>
        </authorList>
    </citation>
    <scope>NUCLEOTIDE SEQUENCE</scope>
    <source>
        <strain evidence="3">SM26-45</strain>
    </source>
</reference>
<dbReference type="EMBL" id="JAFBWN010000002">
    <property type="protein sequence ID" value="MBM2353500.1"/>
    <property type="molecule type" value="Genomic_DNA"/>
</dbReference>
<dbReference type="OrthoDB" id="9804153at2"/>
<dbReference type="InterPro" id="IPR051531">
    <property type="entry name" value="N-acetyltransferase"/>
</dbReference>
<dbReference type="GO" id="GO:0016747">
    <property type="term" value="F:acyltransferase activity, transferring groups other than amino-acyl groups"/>
    <property type="evidence" value="ECO:0007669"/>
    <property type="project" value="InterPro"/>
</dbReference>
<dbReference type="Gene3D" id="3.40.630.30">
    <property type="match status" value="1"/>
</dbReference>
<dbReference type="GeneID" id="68870129"/>
<dbReference type="Proteomes" id="UP000809337">
    <property type="component" value="Unassembled WGS sequence"/>
</dbReference>
<feature type="domain" description="N-acetyltransferase" evidence="1">
    <location>
        <begin position="37"/>
        <end position="178"/>
    </location>
</feature>
<name>A0A073J7C4_9RHOB</name>
<accession>A0A073J7C4</accession>
<evidence type="ECO:0000313" key="3">
    <source>
        <dbReference type="EMBL" id="MBM2353500.1"/>
    </source>
</evidence>
<evidence type="ECO:0000259" key="1">
    <source>
        <dbReference type="PROSITE" id="PS51186"/>
    </source>
</evidence>
<proteinExistence type="predicted"/>
<dbReference type="EMBL" id="JAMD01000001">
    <property type="protein sequence ID" value="KEJ97596.1"/>
    <property type="molecule type" value="Genomic_DNA"/>
</dbReference>